<keyword evidence="2 3" id="KW-0378">Hydrolase</keyword>
<dbReference type="PRINTS" id="PR00111">
    <property type="entry name" value="ABHYDROLASE"/>
</dbReference>
<reference evidence="5 6" key="1">
    <citation type="submission" date="2022-04" db="EMBL/GenBank/DDBJ databases">
        <title>Genome sequence of soybean root-associated Caulobacter segnis RL271.</title>
        <authorList>
            <person name="Longley R."/>
            <person name="Bonito G."/>
            <person name="Trigodet F."/>
            <person name="Crosson S."/>
            <person name="Fiebig A."/>
        </authorList>
    </citation>
    <scope>NUCLEOTIDE SEQUENCE [LARGE SCALE GENOMIC DNA]</scope>
    <source>
        <strain evidence="5 6">RL271</strain>
    </source>
</reference>
<dbReference type="PANTHER" id="PTHR43798">
    <property type="entry name" value="MONOACYLGLYCEROL LIPASE"/>
    <property type="match status" value="1"/>
</dbReference>
<evidence type="ECO:0000259" key="4">
    <source>
        <dbReference type="Pfam" id="PF00561"/>
    </source>
</evidence>
<accession>A0ABY4ZSI7</accession>
<dbReference type="InterPro" id="IPR050266">
    <property type="entry name" value="AB_hydrolase_sf"/>
</dbReference>
<dbReference type="Gene3D" id="3.40.50.1820">
    <property type="entry name" value="alpha/beta hydrolase"/>
    <property type="match status" value="1"/>
</dbReference>
<evidence type="ECO:0000313" key="5">
    <source>
        <dbReference type="EMBL" id="USQ95470.1"/>
    </source>
</evidence>
<comment type="similarity">
    <text evidence="1 3">Belongs to the peptidase S33 family.</text>
</comment>
<feature type="domain" description="AB hydrolase-1" evidence="4">
    <location>
        <begin position="29"/>
        <end position="277"/>
    </location>
</feature>
<dbReference type="Proteomes" id="UP001057520">
    <property type="component" value="Chromosome"/>
</dbReference>
<dbReference type="PRINTS" id="PR00793">
    <property type="entry name" value="PROAMNOPTASE"/>
</dbReference>
<proteinExistence type="inferred from homology"/>
<keyword evidence="6" id="KW-1185">Reference proteome</keyword>
<dbReference type="InterPro" id="IPR000073">
    <property type="entry name" value="AB_hydrolase_1"/>
</dbReference>
<evidence type="ECO:0000256" key="1">
    <source>
        <dbReference type="ARBA" id="ARBA00010088"/>
    </source>
</evidence>
<evidence type="ECO:0000256" key="3">
    <source>
        <dbReference type="PIRNR" id="PIRNR005539"/>
    </source>
</evidence>
<gene>
    <name evidence="5" type="ORF">MZV50_23465</name>
</gene>
<dbReference type="InterPro" id="IPR029058">
    <property type="entry name" value="AB_hydrolase_fold"/>
</dbReference>
<dbReference type="NCBIfam" id="TIGR01250">
    <property type="entry name" value="pro_imino_pep_2"/>
    <property type="match status" value="1"/>
</dbReference>
<dbReference type="Pfam" id="PF00561">
    <property type="entry name" value="Abhydrolase_1"/>
    <property type="match status" value="1"/>
</dbReference>
<dbReference type="PANTHER" id="PTHR43798:SF27">
    <property type="entry name" value="HYDROLASE ALPHA_BETA HYDROLASE FOLD FAMILY"/>
    <property type="match status" value="1"/>
</dbReference>
<dbReference type="SUPFAM" id="SSF53474">
    <property type="entry name" value="alpha/beta-Hydrolases"/>
    <property type="match status" value="1"/>
</dbReference>
<evidence type="ECO:0000313" key="6">
    <source>
        <dbReference type="Proteomes" id="UP001057520"/>
    </source>
</evidence>
<dbReference type="PIRSF" id="PIRSF005539">
    <property type="entry name" value="Pept_S33_TRI_F1"/>
    <property type="match status" value="1"/>
</dbReference>
<dbReference type="GO" id="GO:0016787">
    <property type="term" value="F:hydrolase activity"/>
    <property type="evidence" value="ECO:0007669"/>
    <property type="project" value="UniProtKB-KW"/>
</dbReference>
<dbReference type="EMBL" id="CP096040">
    <property type="protein sequence ID" value="USQ95470.1"/>
    <property type="molecule type" value="Genomic_DNA"/>
</dbReference>
<dbReference type="InterPro" id="IPR005945">
    <property type="entry name" value="Pro_imino_pep"/>
</dbReference>
<organism evidence="5 6">
    <name type="scientific">Caulobacter segnis</name>
    <dbReference type="NCBI Taxonomy" id="88688"/>
    <lineage>
        <taxon>Bacteria</taxon>
        <taxon>Pseudomonadati</taxon>
        <taxon>Pseudomonadota</taxon>
        <taxon>Alphaproteobacteria</taxon>
        <taxon>Caulobacterales</taxon>
        <taxon>Caulobacteraceae</taxon>
        <taxon>Caulobacter</taxon>
    </lineage>
</organism>
<sequence length="297" mass="32889">MTLEPTTVRVRLKEGHEVVAYVYGEGTETVLMANGGPGLPSLYLRAPHARLVERGYRVVAWDQLGCGASDRPTDPALWTLGRYVEEAEQVRAALDLGQVHVLGHSWGTWLFTEYCLTYPQSVKSCVLADGACDIPHLVGELGRLRGALGAETVSMMVFHEAQGTLDHPEYQAAVTLLNHRHVCRLPVWPEPLTQALADWNMGPYETMQGPNEFTYTGNMKAWNRVPAMGAITTPCLVVAGRYDELTPACAFLMHDALPDSRIHIFPHSSHMPFYEEPDAYFAVLEAFLDEVRAAKAP</sequence>
<dbReference type="InterPro" id="IPR002410">
    <property type="entry name" value="Peptidase_S33"/>
</dbReference>
<name>A0ABY4ZSI7_9CAUL</name>
<evidence type="ECO:0000256" key="2">
    <source>
        <dbReference type="ARBA" id="ARBA00022801"/>
    </source>
</evidence>
<protein>
    <submittedName>
        <fullName evidence="5">Proline iminopeptidase-family hydrolase</fullName>
    </submittedName>
</protein>